<dbReference type="Gene3D" id="1.20.120.350">
    <property type="entry name" value="Voltage-gated potassium channels. Chain C"/>
    <property type="match status" value="1"/>
</dbReference>
<proteinExistence type="predicted"/>
<dbReference type="eggNOG" id="KOG2301">
    <property type="taxonomic scope" value="Eukaryota"/>
</dbReference>
<dbReference type="AlphaFoldDB" id="L1IJI8"/>
<feature type="transmembrane region" description="Helical" evidence="5">
    <location>
        <begin position="290"/>
        <end position="314"/>
    </location>
</feature>
<dbReference type="InterPro" id="IPR027359">
    <property type="entry name" value="Volt_channel_dom_sf"/>
</dbReference>
<name>L1IJI8_GUITC</name>
<feature type="transmembrane region" description="Helical" evidence="5">
    <location>
        <begin position="213"/>
        <end position="242"/>
    </location>
</feature>
<dbReference type="InterPro" id="IPR002048">
    <property type="entry name" value="EF_hand_dom"/>
</dbReference>
<accession>L1IJI8</accession>
<dbReference type="OrthoDB" id="416585at2759"/>
<dbReference type="InterPro" id="IPR043203">
    <property type="entry name" value="VGCC_Ca_Na"/>
</dbReference>
<dbReference type="Gene3D" id="1.10.238.10">
    <property type="entry name" value="EF-hand"/>
    <property type="match status" value="1"/>
</dbReference>
<feature type="transmembrane region" description="Helical" evidence="5">
    <location>
        <begin position="127"/>
        <end position="152"/>
    </location>
</feature>
<evidence type="ECO:0000256" key="5">
    <source>
        <dbReference type="SAM" id="Phobius"/>
    </source>
</evidence>
<dbReference type="GO" id="GO:0001518">
    <property type="term" value="C:voltage-gated sodium channel complex"/>
    <property type="evidence" value="ECO:0007669"/>
    <property type="project" value="TreeGrafter"/>
</dbReference>
<comment type="subcellular location">
    <subcellularLocation>
        <location evidence="1">Membrane</location>
        <topology evidence="1">Multi-pass membrane protein</topology>
    </subcellularLocation>
</comment>
<evidence type="ECO:0000313" key="8">
    <source>
        <dbReference type="EnsemblProtists" id="EKX36094"/>
    </source>
</evidence>
<dbReference type="OMA" id="SCESIRI"/>
<keyword evidence="3 5" id="KW-1133">Transmembrane helix</keyword>
<keyword evidence="4 5" id="KW-0472">Membrane</keyword>
<dbReference type="PANTHER" id="PTHR10037">
    <property type="entry name" value="VOLTAGE-GATED CATION CHANNEL CALCIUM AND SODIUM"/>
    <property type="match status" value="1"/>
</dbReference>
<dbReference type="KEGG" id="gtt:GUITHDRAFT_117764"/>
<dbReference type="Proteomes" id="UP000011087">
    <property type="component" value="Unassembled WGS sequence"/>
</dbReference>
<evidence type="ECO:0000313" key="9">
    <source>
        <dbReference type="Proteomes" id="UP000011087"/>
    </source>
</evidence>
<dbReference type="GO" id="GO:0005248">
    <property type="term" value="F:voltage-gated sodium channel activity"/>
    <property type="evidence" value="ECO:0007669"/>
    <property type="project" value="TreeGrafter"/>
</dbReference>
<evidence type="ECO:0000313" key="7">
    <source>
        <dbReference type="EMBL" id="EKX36094.1"/>
    </source>
</evidence>
<reference evidence="8" key="3">
    <citation type="submission" date="2015-06" db="UniProtKB">
        <authorList>
            <consortium name="EnsemblProtists"/>
        </authorList>
    </citation>
    <scope>IDENTIFICATION</scope>
</reference>
<reference evidence="7 9" key="1">
    <citation type="journal article" date="2012" name="Nature">
        <title>Algal genomes reveal evolutionary mosaicism and the fate of nucleomorphs.</title>
        <authorList>
            <consortium name="DOE Joint Genome Institute"/>
            <person name="Curtis B.A."/>
            <person name="Tanifuji G."/>
            <person name="Burki F."/>
            <person name="Gruber A."/>
            <person name="Irimia M."/>
            <person name="Maruyama S."/>
            <person name="Arias M.C."/>
            <person name="Ball S.G."/>
            <person name="Gile G.H."/>
            <person name="Hirakawa Y."/>
            <person name="Hopkins J.F."/>
            <person name="Kuo A."/>
            <person name="Rensing S.A."/>
            <person name="Schmutz J."/>
            <person name="Symeonidi A."/>
            <person name="Elias M."/>
            <person name="Eveleigh R.J."/>
            <person name="Herman E.K."/>
            <person name="Klute M.J."/>
            <person name="Nakayama T."/>
            <person name="Obornik M."/>
            <person name="Reyes-Prieto A."/>
            <person name="Armbrust E.V."/>
            <person name="Aves S.J."/>
            <person name="Beiko R.G."/>
            <person name="Coutinho P."/>
            <person name="Dacks J.B."/>
            <person name="Durnford D.G."/>
            <person name="Fast N.M."/>
            <person name="Green B.R."/>
            <person name="Grisdale C.J."/>
            <person name="Hempel F."/>
            <person name="Henrissat B."/>
            <person name="Hoppner M.P."/>
            <person name="Ishida K."/>
            <person name="Kim E."/>
            <person name="Koreny L."/>
            <person name="Kroth P.G."/>
            <person name="Liu Y."/>
            <person name="Malik S.B."/>
            <person name="Maier U.G."/>
            <person name="McRose D."/>
            <person name="Mock T."/>
            <person name="Neilson J.A."/>
            <person name="Onodera N.T."/>
            <person name="Poole A.M."/>
            <person name="Pritham E.J."/>
            <person name="Richards T.A."/>
            <person name="Rocap G."/>
            <person name="Roy S.W."/>
            <person name="Sarai C."/>
            <person name="Schaack S."/>
            <person name="Shirato S."/>
            <person name="Slamovits C.H."/>
            <person name="Spencer D.F."/>
            <person name="Suzuki S."/>
            <person name="Worden A.Z."/>
            <person name="Zauner S."/>
            <person name="Barry K."/>
            <person name="Bell C."/>
            <person name="Bharti A.K."/>
            <person name="Crow J.A."/>
            <person name="Grimwood J."/>
            <person name="Kramer R."/>
            <person name="Lindquist E."/>
            <person name="Lucas S."/>
            <person name="Salamov A."/>
            <person name="McFadden G.I."/>
            <person name="Lane C.E."/>
            <person name="Keeling P.J."/>
            <person name="Gray M.W."/>
            <person name="Grigoriev I.V."/>
            <person name="Archibald J.M."/>
        </authorList>
    </citation>
    <scope>NUCLEOTIDE SEQUENCE</scope>
    <source>
        <strain evidence="7 9">CCMP2712</strain>
    </source>
</reference>
<dbReference type="Pfam" id="PF00520">
    <property type="entry name" value="Ion_trans"/>
    <property type="match status" value="1"/>
</dbReference>
<dbReference type="HOGENOM" id="CLU_467317_0_0_1"/>
<keyword evidence="9" id="KW-1185">Reference proteome</keyword>
<feature type="transmembrane region" description="Helical" evidence="5">
    <location>
        <begin position="97"/>
        <end position="115"/>
    </location>
</feature>
<dbReference type="InterPro" id="IPR005821">
    <property type="entry name" value="Ion_trans_dom"/>
</dbReference>
<organism evidence="7">
    <name type="scientific">Guillardia theta (strain CCMP2712)</name>
    <name type="common">Cryptophyte</name>
    <dbReference type="NCBI Taxonomy" id="905079"/>
    <lineage>
        <taxon>Eukaryota</taxon>
        <taxon>Cryptophyceae</taxon>
        <taxon>Pyrenomonadales</taxon>
        <taxon>Geminigeraceae</taxon>
        <taxon>Guillardia</taxon>
    </lineage>
</organism>
<dbReference type="EMBL" id="JH993079">
    <property type="protein sequence ID" value="EKX36094.1"/>
    <property type="molecule type" value="Genomic_DNA"/>
</dbReference>
<dbReference type="EnsemblProtists" id="EKX36094">
    <property type="protein sequence ID" value="EKX36094"/>
    <property type="gene ID" value="GUITHDRAFT_117764"/>
</dbReference>
<dbReference type="PANTHER" id="PTHR10037:SF62">
    <property type="entry name" value="SODIUM CHANNEL PROTEIN 60E"/>
    <property type="match status" value="1"/>
</dbReference>
<evidence type="ECO:0000256" key="4">
    <source>
        <dbReference type="ARBA" id="ARBA00023136"/>
    </source>
</evidence>
<evidence type="ECO:0000256" key="2">
    <source>
        <dbReference type="ARBA" id="ARBA00022692"/>
    </source>
</evidence>
<dbReference type="RefSeq" id="XP_005823074.1">
    <property type="nucleotide sequence ID" value="XM_005823017.1"/>
</dbReference>
<dbReference type="PROSITE" id="PS50222">
    <property type="entry name" value="EF_HAND_2"/>
    <property type="match status" value="1"/>
</dbReference>
<evidence type="ECO:0000256" key="3">
    <source>
        <dbReference type="ARBA" id="ARBA00022989"/>
    </source>
</evidence>
<dbReference type="Gene3D" id="1.10.287.70">
    <property type="match status" value="1"/>
</dbReference>
<evidence type="ECO:0000256" key="1">
    <source>
        <dbReference type="ARBA" id="ARBA00004141"/>
    </source>
</evidence>
<dbReference type="GO" id="GO:0005509">
    <property type="term" value="F:calcium ion binding"/>
    <property type="evidence" value="ECO:0007669"/>
    <property type="project" value="InterPro"/>
</dbReference>
<dbReference type="SUPFAM" id="SSF81324">
    <property type="entry name" value="Voltage-gated potassium channels"/>
    <property type="match status" value="1"/>
</dbReference>
<keyword evidence="2 5" id="KW-0812">Transmembrane</keyword>
<gene>
    <name evidence="7" type="ORF">GUITHDRAFT_117764</name>
</gene>
<reference evidence="9" key="2">
    <citation type="submission" date="2012-11" db="EMBL/GenBank/DDBJ databases">
        <authorList>
            <person name="Kuo A."/>
            <person name="Curtis B.A."/>
            <person name="Tanifuji G."/>
            <person name="Burki F."/>
            <person name="Gruber A."/>
            <person name="Irimia M."/>
            <person name="Maruyama S."/>
            <person name="Arias M.C."/>
            <person name="Ball S.G."/>
            <person name="Gile G.H."/>
            <person name="Hirakawa Y."/>
            <person name="Hopkins J.F."/>
            <person name="Rensing S.A."/>
            <person name="Schmutz J."/>
            <person name="Symeonidi A."/>
            <person name="Elias M."/>
            <person name="Eveleigh R.J."/>
            <person name="Herman E.K."/>
            <person name="Klute M.J."/>
            <person name="Nakayama T."/>
            <person name="Obornik M."/>
            <person name="Reyes-Prieto A."/>
            <person name="Armbrust E.V."/>
            <person name="Aves S.J."/>
            <person name="Beiko R.G."/>
            <person name="Coutinho P."/>
            <person name="Dacks J.B."/>
            <person name="Durnford D.G."/>
            <person name="Fast N.M."/>
            <person name="Green B.R."/>
            <person name="Grisdale C."/>
            <person name="Hempe F."/>
            <person name="Henrissat B."/>
            <person name="Hoppner M.P."/>
            <person name="Ishida K.-I."/>
            <person name="Kim E."/>
            <person name="Koreny L."/>
            <person name="Kroth P.G."/>
            <person name="Liu Y."/>
            <person name="Malik S.-B."/>
            <person name="Maier U.G."/>
            <person name="McRose D."/>
            <person name="Mock T."/>
            <person name="Neilson J.A."/>
            <person name="Onodera N.T."/>
            <person name="Poole A.M."/>
            <person name="Pritham E.J."/>
            <person name="Richards T.A."/>
            <person name="Rocap G."/>
            <person name="Roy S.W."/>
            <person name="Sarai C."/>
            <person name="Schaack S."/>
            <person name="Shirato S."/>
            <person name="Slamovits C.H."/>
            <person name="Spencer D.F."/>
            <person name="Suzuki S."/>
            <person name="Worden A.Z."/>
            <person name="Zauner S."/>
            <person name="Barry K."/>
            <person name="Bell C."/>
            <person name="Bharti A.K."/>
            <person name="Crow J.A."/>
            <person name="Grimwood J."/>
            <person name="Kramer R."/>
            <person name="Lindquist E."/>
            <person name="Lucas S."/>
            <person name="Salamov A."/>
            <person name="McFadden G.I."/>
            <person name="Lane C.E."/>
            <person name="Keeling P.J."/>
            <person name="Gray M.W."/>
            <person name="Grigoriev I.V."/>
            <person name="Archibald J.M."/>
        </authorList>
    </citation>
    <scope>NUCLEOTIDE SEQUENCE</scope>
    <source>
        <strain evidence="9">CCMP2712</strain>
    </source>
</reference>
<feature type="domain" description="EF-hand" evidence="6">
    <location>
        <begin position="362"/>
        <end position="397"/>
    </location>
</feature>
<dbReference type="GeneID" id="17292805"/>
<dbReference type="PaxDb" id="55529-EKX36094"/>
<sequence>MEDLKSHSTSSIALLKRRQADAEKGNFSNFPALIIFTDNEGLNQGRSFPLRFHTEAQLLECYQKVSNQMNEMKLHDTLFSSFTKFRLFMRRMYQSEAFQLLFGFSIGAIFFLNCVQAELTPSSDSVASTVFNVTDIIFTAIFTFELALNIFVNWKGKYGMKFWLNGWNIFDTVIVIVSLLSLALPKVPAFTTLRMLRVFRAAQLFKRMRHLRVIFNAILGSLLPVLNSVLILVIVTSMFAIISVDLYGTRRPDLFGNFELAIFTMYQCATGDAWASSVARPLFSSSDKTVMIFFVVYMIISSMILLNVVVAVMLDNFIRCVNEEEQGIRKKQAENNRQGIDKSIRVLDPILSKLIVFDNADHFEQMVDSVFDRLDLLGSNSLSFSELQTGLKAFHTDPMILLGFDDFQYITRNVELGQDRRITREQFVEIFQEEFELYSARKLAEAQKWSRDGESPVSLAMKLALIQGNPEWYGDDDEKLSLVDKLKRVTAERDAALSELKRLKGLGDNDVGTQRVGLIGSGTGGYGMNGLRVNGAGVNGHGPPPASSRPSLLSSYLERQTGFTARAYDDSEEWEGANGDKFIF</sequence>
<protein>
    <recommendedName>
        <fullName evidence="6">EF-hand domain-containing protein</fullName>
    </recommendedName>
</protein>
<evidence type="ECO:0000259" key="6">
    <source>
        <dbReference type="PROSITE" id="PS50222"/>
    </source>
</evidence>
<dbReference type="InterPro" id="IPR011992">
    <property type="entry name" value="EF-hand-dom_pair"/>
</dbReference>
<dbReference type="SUPFAM" id="SSF47473">
    <property type="entry name" value="EF-hand"/>
    <property type="match status" value="1"/>
</dbReference>